<dbReference type="Gene3D" id="2.10.90.10">
    <property type="entry name" value="Cystine-knot cytokines"/>
    <property type="match status" value="1"/>
</dbReference>
<dbReference type="Proteomes" id="UP000078200">
    <property type="component" value="Unassembled WGS sequence"/>
</dbReference>
<feature type="transmembrane region" description="Helical" evidence="1">
    <location>
        <begin position="14"/>
        <end position="33"/>
    </location>
</feature>
<dbReference type="SUPFAM" id="SSF57501">
    <property type="entry name" value="Cystine-knot cytokines"/>
    <property type="match status" value="1"/>
</dbReference>
<sequence>MLSVMYSMLEQCKALFLIYFENLLWLVFTIVVLRARLRVDCHSRVLNIYVEILGKSIHLTAPVLHRCANDAGCCPSERQSCAPKHIKIVDLYFFSFSNTFGITTNIDMKVHSKWKIKKEKL</sequence>
<proteinExistence type="predicted"/>
<reference evidence="2" key="1">
    <citation type="submission" date="2020-05" db="UniProtKB">
        <authorList>
            <consortium name="EnsemblMetazoa"/>
        </authorList>
    </citation>
    <scope>IDENTIFICATION</scope>
    <source>
        <strain evidence="2">TTRI</strain>
    </source>
</reference>
<keyword evidence="1" id="KW-1133">Transmembrane helix</keyword>
<evidence type="ECO:0000256" key="1">
    <source>
        <dbReference type="SAM" id="Phobius"/>
    </source>
</evidence>
<keyword evidence="3" id="KW-1185">Reference proteome</keyword>
<dbReference type="AlphaFoldDB" id="A0A1A9UZ57"/>
<evidence type="ECO:0000313" key="3">
    <source>
        <dbReference type="Proteomes" id="UP000078200"/>
    </source>
</evidence>
<evidence type="ECO:0000313" key="2">
    <source>
        <dbReference type="EnsemblMetazoa" id="GAUT020463-PA"/>
    </source>
</evidence>
<evidence type="ECO:0008006" key="4">
    <source>
        <dbReference type="Google" id="ProtNLM"/>
    </source>
</evidence>
<accession>A0A1A9UZ57</accession>
<dbReference type="InterPro" id="IPR029034">
    <property type="entry name" value="Cystine-knot_cytokine"/>
</dbReference>
<keyword evidence="1" id="KW-0812">Transmembrane</keyword>
<protein>
    <recommendedName>
        <fullName evidence="4">Platelet-derived growth factor (PDGF) family profile domain-containing protein</fullName>
    </recommendedName>
</protein>
<keyword evidence="1" id="KW-0472">Membrane</keyword>
<dbReference type="VEuPathDB" id="VectorBase:GAUT020463"/>
<organism evidence="2 3">
    <name type="scientific">Glossina austeni</name>
    <name type="common">Savannah tsetse fly</name>
    <dbReference type="NCBI Taxonomy" id="7395"/>
    <lineage>
        <taxon>Eukaryota</taxon>
        <taxon>Metazoa</taxon>
        <taxon>Ecdysozoa</taxon>
        <taxon>Arthropoda</taxon>
        <taxon>Hexapoda</taxon>
        <taxon>Insecta</taxon>
        <taxon>Pterygota</taxon>
        <taxon>Neoptera</taxon>
        <taxon>Endopterygota</taxon>
        <taxon>Diptera</taxon>
        <taxon>Brachycera</taxon>
        <taxon>Muscomorpha</taxon>
        <taxon>Hippoboscoidea</taxon>
        <taxon>Glossinidae</taxon>
        <taxon>Glossina</taxon>
    </lineage>
</organism>
<dbReference type="EnsemblMetazoa" id="GAUT020463-RA">
    <property type="protein sequence ID" value="GAUT020463-PA"/>
    <property type="gene ID" value="GAUT020463"/>
</dbReference>
<name>A0A1A9UZ57_GLOAU</name>